<feature type="compositionally biased region" description="Polar residues" evidence="6">
    <location>
        <begin position="847"/>
        <end position="861"/>
    </location>
</feature>
<proteinExistence type="predicted"/>
<feature type="coiled-coil region" evidence="5">
    <location>
        <begin position="587"/>
        <end position="663"/>
    </location>
</feature>
<gene>
    <name evidence="9" type="ORF">GOP47_0016477</name>
</gene>
<organism evidence="9 10">
    <name type="scientific">Adiantum capillus-veneris</name>
    <name type="common">Maidenhair fern</name>
    <dbReference type="NCBI Taxonomy" id="13818"/>
    <lineage>
        <taxon>Eukaryota</taxon>
        <taxon>Viridiplantae</taxon>
        <taxon>Streptophyta</taxon>
        <taxon>Embryophyta</taxon>
        <taxon>Tracheophyta</taxon>
        <taxon>Polypodiopsida</taxon>
        <taxon>Polypodiidae</taxon>
        <taxon>Polypodiales</taxon>
        <taxon>Pteridineae</taxon>
        <taxon>Pteridaceae</taxon>
        <taxon>Vittarioideae</taxon>
        <taxon>Adiantum</taxon>
    </lineage>
</organism>
<evidence type="ECO:0000256" key="3">
    <source>
        <dbReference type="ARBA" id="ARBA00022989"/>
    </source>
</evidence>
<evidence type="ECO:0000256" key="2">
    <source>
        <dbReference type="ARBA" id="ARBA00022692"/>
    </source>
</evidence>
<feature type="region of interest" description="Disordered" evidence="6">
    <location>
        <begin position="562"/>
        <end position="583"/>
    </location>
</feature>
<dbReference type="Pfam" id="PF04576">
    <property type="entry name" value="Zein-binding"/>
    <property type="match status" value="1"/>
</dbReference>
<dbReference type="GO" id="GO:0080115">
    <property type="term" value="F:myosin XI tail binding"/>
    <property type="evidence" value="ECO:0007669"/>
    <property type="project" value="UniProtKB-ARBA"/>
</dbReference>
<dbReference type="GO" id="GO:0016020">
    <property type="term" value="C:membrane"/>
    <property type="evidence" value="ECO:0007669"/>
    <property type="project" value="UniProtKB-SubCell"/>
</dbReference>
<evidence type="ECO:0000256" key="7">
    <source>
        <dbReference type="SAM" id="Phobius"/>
    </source>
</evidence>
<evidence type="ECO:0000259" key="8">
    <source>
        <dbReference type="PROSITE" id="PS51775"/>
    </source>
</evidence>
<feature type="compositionally biased region" description="Polar residues" evidence="6">
    <location>
        <begin position="244"/>
        <end position="260"/>
    </location>
</feature>
<dbReference type="PROSITE" id="PS51775">
    <property type="entry name" value="GTD_BINDING"/>
    <property type="match status" value="1"/>
</dbReference>
<evidence type="ECO:0000256" key="1">
    <source>
        <dbReference type="ARBA" id="ARBA00004167"/>
    </source>
</evidence>
<feature type="compositionally biased region" description="Acidic residues" evidence="6">
    <location>
        <begin position="570"/>
        <end position="583"/>
    </location>
</feature>
<feature type="compositionally biased region" description="Basic residues" evidence="6">
    <location>
        <begin position="223"/>
        <end position="236"/>
    </location>
</feature>
<accession>A0A9D4UI56</accession>
<dbReference type="PANTHER" id="PTHR31448:SF3">
    <property type="entry name" value="MYOSIN-BINDING PROTEIN 2"/>
    <property type="match status" value="1"/>
</dbReference>
<evidence type="ECO:0000256" key="6">
    <source>
        <dbReference type="SAM" id="MobiDB-lite"/>
    </source>
</evidence>
<reference evidence="9" key="1">
    <citation type="submission" date="2021-01" db="EMBL/GenBank/DDBJ databases">
        <title>Adiantum capillus-veneris genome.</title>
        <authorList>
            <person name="Fang Y."/>
            <person name="Liao Q."/>
        </authorList>
    </citation>
    <scope>NUCLEOTIDE SEQUENCE</scope>
    <source>
        <strain evidence="9">H3</strain>
        <tissue evidence="9">Leaf</tissue>
    </source>
</reference>
<name>A0A9D4UI56_ADICA</name>
<sequence>MINFRSLGKRFHSIHYIPCIIIPSSVMALSKAQITTDEDPWKVSSFVSAIAELSLSILLLLGAGIAYFTSRIVKFLGLEPPCTYIGCSHPLHLHSEGNHESNILGPKDHAVMETGTDGCVAHLGQGKEDQCSCNDNLPCKRQSPSKLLRCHGTIRAQSNGSLNEGYPALLSARSNAKSIGESSAKDHCEILQVPVNSEQQGTSEATSMKGAGNECAGSDSILRKRRGRSKRPRRRDLAHARSIGKSTFLSAGSNPESNAGFNAGNHAEIMAEEGECNEANTKAEDFPIHNIASVQHSEPAKGLIVLVEDAIEVGNMVATTNTDVDRALPSARSCPESRGGFVAENHCEIFQVSAHSEQQGQCEETDIRNEDSSDHDMVLVHRSVVFDGHAAVDEANTAHASKGEETADAETLECLKKHANVTSMSITEHAYTHLLPCEDMVDVCKTEHFSLLPDEDNQCIIQFGSIIARTCIENGITNNTCVDSGRIGNREIVNRVKIDIDSLQEKGRIENSTDLKNVFGDVIAVRQSLDELTPRNDVTIFTKESFSAEVIEGTCTSVEEQAPLTMPLDDVGDDEEANAEEEQEEGLDALKMALQAERSMLVELETELENERNAAAVATNEAMAMISRLQEEKSAMQMEVAQLQRMSEERADYDEQAMAVLKEILFKRETENMVLEKEIELYRHSLLAGSAGEPNDVWLKEAGALALQSPCRPLLSIGQDMGLRSPLGAAAPWISQSEPSMDSEELNRVSDWQNSNKRSRDFPARSLGFPSEQFDGINHIEGGFYGRHDTYQHVKKMSKCSSFTDDETLSARESPWVLTKELPGEEEFKRKPWMIHEDQQSGKKRATSSLTESCGAQSKCGTRSENRGEVEGGCGVFVPIHDVYEVHTTSTRSPPRVEERDPLEVFDSASTTNKELKPSMSRHITEFPPRFVPTTKLLASDEILSTPTSLVQTAGWDVEKSFHTEDLCERHDLRSLSLVSREERRAEMEEIKQLAVRLKVLEEDRDLLRETVESVKHRDAGLSLLQEISKHLLELRIGGFTGVSEGALSEETSITSPSRMRPQKKRRYYSSLGQAQTLLQHQKSVACIILIEF</sequence>
<dbReference type="EMBL" id="JABFUD020000016">
    <property type="protein sequence ID" value="KAI5068132.1"/>
    <property type="molecule type" value="Genomic_DNA"/>
</dbReference>
<dbReference type="Proteomes" id="UP000886520">
    <property type="component" value="Chromosome 16"/>
</dbReference>
<feature type="domain" description="GTD-binding" evidence="8">
    <location>
        <begin position="585"/>
        <end position="683"/>
    </location>
</feature>
<keyword evidence="5" id="KW-0175">Coiled coil</keyword>
<dbReference type="OrthoDB" id="1047602at2759"/>
<keyword evidence="10" id="KW-1185">Reference proteome</keyword>
<comment type="caution">
    <text evidence="9">The sequence shown here is derived from an EMBL/GenBank/DDBJ whole genome shotgun (WGS) entry which is preliminary data.</text>
</comment>
<dbReference type="AlphaFoldDB" id="A0A9D4UI56"/>
<evidence type="ECO:0000313" key="9">
    <source>
        <dbReference type="EMBL" id="KAI5068132.1"/>
    </source>
</evidence>
<feature type="region of interest" description="Disordered" evidence="6">
    <location>
        <begin position="837"/>
        <end position="868"/>
    </location>
</feature>
<feature type="transmembrane region" description="Helical" evidence="7">
    <location>
        <begin position="46"/>
        <end position="68"/>
    </location>
</feature>
<comment type="subcellular location">
    <subcellularLocation>
        <location evidence="1">Membrane</location>
        <topology evidence="1">Single-pass membrane protein</topology>
    </subcellularLocation>
</comment>
<keyword evidence="4 7" id="KW-0472">Membrane</keyword>
<dbReference type="PANTHER" id="PTHR31448">
    <property type="entry name" value="MYOSIN-BINDING PROTEIN 2"/>
    <property type="match status" value="1"/>
</dbReference>
<feature type="region of interest" description="Disordered" evidence="6">
    <location>
        <begin position="198"/>
        <end position="262"/>
    </location>
</feature>
<dbReference type="InterPro" id="IPR007656">
    <property type="entry name" value="GTD-bd"/>
</dbReference>
<dbReference type="InterPro" id="IPR039306">
    <property type="entry name" value="MYOB"/>
</dbReference>
<keyword evidence="3 7" id="KW-1133">Transmembrane helix</keyword>
<protein>
    <recommendedName>
        <fullName evidence="8">GTD-binding domain-containing protein</fullName>
    </recommendedName>
</protein>
<keyword evidence="2 7" id="KW-0812">Transmembrane</keyword>
<evidence type="ECO:0000256" key="5">
    <source>
        <dbReference type="SAM" id="Coils"/>
    </source>
</evidence>
<evidence type="ECO:0000256" key="4">
    <source>
        <dbReference type="ARBA" id="ARBA00023136"/>
    </source>
</evidence>
<feature type="coiled-coil region" evidence="5">
    <location>
        <begin position="984"/>
        <end position="1018"/>
    </location>
</feature>
<evidence type="ECO:0000313" key="10">
    <source>
        <dbReference type="Proteomes" id="UP000886520"/>
    </source>
</evidence>